<dbReference type="EMBL" id="BNAH01000002">
    <property type="protein sequence ID" value="GHE81198.1"/>
    <property type="molecule type" value="Genomic_DNA"/>
</dbReference>
<proteinExistence type="predicted"/>
<evidence type="ECO:0000256" key="1">
    <source>
        <dbReference type="SAM" id="SignalP"/>
    </source>
</evidence>
<sequence>MNRNIIAMALCLTPFLSFAEEAKEKSAITSSAELGFLYKTGNTKSADVKAGYDFKYEKDLWRSTLALDLLIKKTDVENDNGEKELETTDQKWTAESKTNYTLSKKTKSYVYGDVYYEDSRFTGFDNQSTISAGWGREWYKTEVASFFADIGPGYKRDVTMATETVPSETSTAFIVQAQALYLRKINDHVDFKQSFTVKYAPKSGESSRYRAETSVTTKLIQTLQLKFSFKVEHNTDVDDGFERTDTQTAVTLVYSF</sequence>
<dbReference type="Pfam" id="PF04338">
    <property type="entry name" value="DUF481"/>
    <property type="match status" value="1"/>
</dbReference>
<dbReference type="Proteomes" id="UP000626370">
    <property type="component" value="Unassembled WGS sequence"/>
</dbReference>
<evidence type="ECO:0000313" key="3">
    <source>
        <dbReference type="Proteomes" id="UP000626370"/>
    </source>
</evidence>
<accession>A0ABQ3IF06</accession>
<keyword evidence="3" id="KW-1185">Reference proteome</keyword>
<feature type="chain" id="PRO_5046572678" description="DUF481 domain-containing protein" evidence="1">
    <location>
        <begin position="20"/>
        <end position="256"/>
    </location>
</feature>
<organism evidence="2 3">
    <name type="scientific">Thalassotalea profundi</name>
    <dbReference type="NCBI Taxonomy" id="2036687"/>
    <lineage>
        <taxon>Bacteria</taxon>
        <taxon>Pseudomonadati</taxon>
        <taxon>Pseudomonadota</taxon>
        <taxon>Gammaproteobacteria</taxon>
        <taxon>Alteromonadales</taxon>
        <taxon>Colwelliaceae</taxon>
        <taxon>Thalassotalea</taxon>
    </lineage>
</organism>
<comment type="caution">
    <text evidence="2">The sequence shown here is derived from an EMBL/GenBank/DDBJ whole genome shotgun (WGS) entry which is preliminary data.</text>
</comment>
<dbReference type="RefSeq" id="WP_189376680.1">
    <property type="nucleotide sequence ID" value="NZ_BNAH01000002.1"/>
</dbReference>
<reference evidence="3" key="1">
    <citation type="journal article" date="2019" name="Int. J. Syst. Evol. Microbiol.">
        <title>The Global Catalogue of Microorganisms (GCM) 10K type strain sequencing project: providing services to taxonomists for standard genome sequencing and annotation.</title>
        <authorList>
            <consortium name="The Broad Institute Genomics Platform"/>
            <consortium name="The Broad Institute Genome Sequencing Center for Infectious Disease"/>
            <person name="Wu L."/>
            <person name="Ma J."/>
        </authorList>
    </citation>
    <scope>NUCLEOTIDE SEQUENCE [LARGE SCALE GENOMIC DNA]</scope>
    <source>
        <strain evidence="3">CGMCC 1.15922</strain>
    </source>
</reference>
<protein>
    <recommendedName>
        <fullName evidence="4">DUF481 domain-containing protein</fullName>
    </recommendedName>
</protein>
<feature type="signal peptide" evidence="1">
    <location>
        <begin position="1"/>
        <end position="19"/>
    </location>
</feature>
<gene>
    <name evidence="2" type="ORF">GCM10011501_06620</name>
</gene>
<dbReference type="InterPro" id="IPR007433">
    <property type="entry name" value="DUF481"/>
</dbReference>
<evidence type="ECO:0008006" key="4">
    <source>
        <dbReference type="Google" id="ProtNLM"/>
    </source>
</evidence>
<name>A0ABQ3IF06_9GAMM</name>
<evidence type="ECO:0000313" key="2">
    <source>
        <dbReference type="EMBL" id="GHE81198.1"/>
    </source>
</evidence>
<keyword evidence="1" id="KW-0732">Signal</keyword>